<keyword evidence="2" id="KW-1185">Reference proteome</keyword>
<accession>A0A1I2Y567</accession>
<proteinExistence type="predicted"/>
<dbReference type="RefSeq" id="WP_165613640.1">
    <property type="nucleotide sequence ID" value="NZ_FOOX01000020.1"/>
</dbReference>
<dbReference type="STRING" id="341036.SAMN05660649_04249"/>
<reference evidence="2" key="1">
    <citation type="submission" date="2016-10" db="EMBL/GenBank/DDBJ databases">
        <authorList>
            <person name="Varghese N."/>
            <person name="Submissions S."/>
        </authorList>
    </citation>
    <scope>NUCLEOTIDE SEQUENCE [LARGE SCALE GENOMIC DNA]</scope>
    <source>
        <strain evidence="2">DSM 17038</strain>
    </source>
</reference>
<dbReference type="AlphaFoldDB" id="A0A1I2Y567"/>
<evidence type="ECO:0000313" key="1">
    <source>
        <dbReference type="EMBL" id="SFH20918.1"/>
    </source>
</evidence>
<protein>
    <submittedName>
        <fullName evidence="1">Uncharacterized protein</fullName>
    </submittedName>
</protein>
<dbReference type="EMBL" id="FOOX01000020">
    <property type="protein sequence ID" value="SFH20918.1"/>
    <property type="molecule type" value="Genomic_DNA"/>
</dbReference>
<sequence length="56" mass="6776">MPQVKQEGNKFTVELTYEEEREKYLQKIREAQDLGETDEVARLQDEWKQKKTKFGK</sequence>
<dbReference type="Proteomes" id="UP000199337">
    <property type="component" value="Unassembled WGS sequence"/>
</dbReference>
<organism evidence="1 2">
    <name type="scientific">Desulfotruncus arcticus DSM 17038</name>
    <dbReference type="NCBI Taxonomy" id="1121424"/>
    <lineage>
        <taxon>Bacteria</taxon>
        <taxon>Bacillati</taxon>
        <taxon>Bacillota</taxon>
        <taxon>Clostridia</taxon>
        <taxon>Eubacteriales</taxon>
        <taxon>Desulfallaceae</taxon>
        <taxon>Desulfotruncus</taxon>
    </lineage>
</organism>
<evidence type="ECO:0000313" key="2">
    <source>
        <dbReference type="Proteomes" id="UP000199337"/>
    </source>
</evidence>
<name>A0A1I2Y567_9FIRM</name>
<gene>
    <name evidence="1" type="ORF">SAMN05660649_04249</name>
</gene>